<dbReference type="Proteomes" id="UP000518752">
    <property type="component" value="Unassembled WGS sequence"/>
</dbReference>
<comment type="caution">
    <text evidence="1">The sequence shown here is derived from an EMBL/GenBank/DDBJ whole genome shotgun (WGS) entry which is preliminary data.</text>
</comment>
<dbReference type="Gene3D" id="3.80.10.10">
    <property type="entry name" value="Ribonuclease Inhibitor"/>
    <property type="match status" value="1"/>
</dbReference>
<accession>A0A8H5HZ65</accession>
<organism evidence="1 2">
    <name type="scientific">Collybiopsis confluens</name>
    <dbReference type="NCBI Taxonomy" id="2823264"/>
    <lineage>
        <taxon>Eukaryota</taxon>
        <taxon>Fungi</taxon>
        <taxon>Dikarya</taxon>
        <taxon>Basidiomycota</taxon>
        <taxon>Agaricomycotina</taxon>
        <taxon>Agaricomycetes</taxon>
        <taxon>Agaricomycetidae</taxon>
        <taxon>Agaricales</taxon>
        <taxon>Marasmiineae</taxon>
        <taxon>Omphalotaceae</taxon>
        <taxon>Collybiopsis</taxon>
    </lineage>
</organism>
<dbReference type="EMBL" id="JAACJN010000006">
    <property type="protein sequence ID" value="KAF5392221.1"/>
    <property type="molecule type" value="Genomic_DNA"/>
</dbReference>
<evidence type="ECO:0000313" key="1">
    <source>
        <dbReference type="EMBL" id="KAF5392221.1"/>
    </source>
</evidence>
<gene>
    <name evidence="1" type="ORF">D9757_001598</name>
</gene>
<name>A0A8H5HZ65_9AGAR</name>
<reference evidence="1 2" key="1">
    <citation type="journal article" date="2020" name="ISME J.">
        <title>Uncovering the hidden diversity of litter-decomposition mechanisms in mushroom-forming fungi.</title>
        <authorList>
            <person name="Floudas D."/>
            <person name="Bentzer J."/>
            <person name="Ahren D."/>
            <person name="Johansson T."/>
            <person name="Persson P."/>
            <person name="Tunlid A."/>
        </authorList>
    </citation>
    <scope>NUCLEOTIDE SEQUENCE [LARGE SCALE GENOMIC DNA]</scope>
    <source>
        <strain evidence="1 2">CBS 406.79</strain>
    </source>
</reference>
<dbReference type="OrthoDB" id="5354526at2759"/>
<sequence>MVKKNQNPLRSDSRIFLLTSNKLFFRLAIRLLYQDISYNTPAHFFHNIPFWERDWTEWGLENLGLEKNIFETPRSVVIGRELGYGLTMDHYYFGGGGGPQHHHHPSASSRNRIRFGTHLYNSNTNNNNSNTRLTREIFPAALDPLSDLLTSFSNLQNVSFQQAMFSFKIGQLLHHLPPSIRSLSFEHCTFLTPIAPLDSAVPLLTSLTSYTGPVDFLKSTLRGCGNLEKIVFPTTVRDVDALMSDTLPFAAAMVTRSFDVTLQKWDIEIMHAVIAELPSLEELTIRIWEGFPSEDVLVSFGPEFLARLVNIRILHMYSLFPRLVGPFRMPDAHECVVGWEKYSPRLREVRLADASVWRRDGVGEEWGCTGGGGSGRRELQMLK</sequence>
<dbReference type="InterPro" id="IPR032675">
    <property type="entry name" value="LRR_dom_sf"/>
</dbReference>
<proteinExistence type="predicted"/>
<dbReference type="SUPFAM" id="SSF52047">
    <property type="entry name" value="RNI-like"/>
    <property type="match status" value="1"/>
</dbReference>
<keyword evidence="2" id="KW-1185">Reference proteome</keyword>
<protein>
    <submittedName>
        <fullName evidence="1">Uncharacterized protein</fullName>
    </submittedName>
</protein>
<evidence type="ECO:0000313" key="2">
    <source>
        <dbReference type="Proteomes" id="UP000518752"/>
    </source>
</evidence>
<dbReference type="AlphaFoldDB" id="A0A8H5HZ65"/>